<comment type="caution">
    <text evidence="1">The sequence shown here is derived from an EMBL/GenBank/DDBJ whole genome shotgun (WGS) entry which is preliminary data.</text>
</comment>
<accession>A0ABS9D6J4</accession>
<sequence length="130" mass="14490">MKLIKLSILSICFVVFNGCTVLGFATDMALISAIEDDTCKNSSSRANCRANNKTALGDLLFTELGLEQDVKIVKKVMEQIDETKNEELVEPENVIPTPEKPPVVACKKVTNGQQQCYSADYYKDMYITEE</sequence>
<evidence type="ECO:0008006" key="3">
    <source>
        <dbReference type="Google" id="ProtNLM"/>
    </source>
</evidence>
<evidence type="ECO:0000313" key="2">
    <source>
        <dbReference type="Proteomes" id="UP001521137"/>
    </source>
</evidence>
<proteinExistence type="predicted"/>
<dbReference type="Proteomes" id="UP001521137">
    <property type="component" value="Unassembled WGS sequence"/>
</dbReference>
<name>A0ABS9D6J4_9ALTE</name>
<evidence type="ECO:0000313" key="1">
    <source>
        <dbReference type="EMBL" id="MCF2947647.1"/>
    </source>
</evidence>
<gene>
    <name evidence="1" type="ORF">L0668_05980</name>
</gene>
<keyword evidence="2" id="KW-1185">Reference proteome</keyword>
<dbReference type="RefSeq" id="WP_235311166.1">
    <property type="nucleotide sequence ID" value="NZ_JAKGAS010000002.1"/>
</dbReference>
<dbReference type="EMBL" id="JAKGAS010000002">
    <property type="protein sequence ID" value="MCF2947647.1"/>
    <property type="molecule type" value="Genomic_DNA"/>
</dbReference>
<reference evidence="1 2" key="1">
    <citation type="submission" date="2022-01" db="EMBL/GenBank/DDBJ databases">
        <title>Paraglaciecola sp. G1-23.</title>
        <authorList>
            <person name="Jin M.S."/>
            <person name="Han D.M."/>
            <person name="Kim H.M."/>
            <person name="Jeon C.O."/>
        </authorList>
    </citation>
    <scope>NUCLEOTIDE SEQUENCE [LARGE SCALE GENOMIC DNA]</scope>
    <source>
        <strain evidence="1 2">G1-23</strain>
    </source>
</reference>
<organism evidence="1 2">
    <name type="scientific">Paraglaciecola algarum</name>
    <dbReference type="NCBI Taxonomy" id="3050085"/>
    <lineage>
        <taxon>Bacteria</taxon>
        <taxon>Pseudomonadati</taxon>
        <taxon>Pseudomonadota</taxon>
        <taxon>Gammaproteobacteria</taxon>
        <taxon>Alteromonadales</taxon>
        <taxon>Alteromonadaceae</taxon>
        <taxon>Paraglaciecola</taxon>
    </lineage>
</organism>
<protein>
    <recommendedName>
        <fullName evidence="3">Lipoprotein</fullName>
    </recommendedName>
</protein>